<evidence type="ECO:0000313" key="2">
    <source>
        <dbReference type="Proteomes" id="UP000050790"/>
    </source>
</evidence>
<protein>
    <submittedName>
        <fullName evidence="3">Uncharacterized protein</fullName>
    </submittedName>
</protein>
<evidence type="ECO:0000256" key="1">
    <source>
        <dbReference type="SAM" id="SignalP"/>
    </source>
</evidence>
<keyword evidence="1" id="KW-0732">Signal</keyword>
<name>A0AA85AIZ9_9TREM</name>
<proteinExistence type="predicted"/>
<accession>A0AA85AIZ9</accession>
<sequence length="184" mass="21716">MQFISLIGMWILQLIQLTTMKSMENKIPIVILFDGDRGLQYLNSLLKSIFYHQNGRFRCDLKACCLSNFCDPFTYDCQTVMNNVSTTYTTVFHFLITTISLNSQLLNLMNTWKIRNMEYHFYNCSNYLANLQWISSKHLACAKPFLKLMLTEILPININKLMGYSLSSFNRMDYLSFLYLYQYT</sequence>
<feature type="chain" id="PRO_5041688083" evidence="1">
    <location>
        <begin position="21"/>
        <end position="184"/>
    </location>
</feature>
<dbReference type="Proteomes" id="UP000050790">
    <property type="component" value="Unassembled WGS sequence"/>
</dbReference>
<organism evidence="2 3">
    <name type="scientific">Schistosoma margrebowiei</name>
    <dbReference type="NCBI Taxonomy" id="48269"/>
    <lineage>
        <taxon>Eukaryota</taxon>
        <taxon>Metazoa</taxon>
        <taxon>Spiralia</taxon>
        <taxon>Lophotrochozoa</taxon>
        <taxon>Platyhelminthes</taxon>
        <taxon>Trematoda</taxon>
        <taxon>Digenea</taxon>
        <taxon>Strigeidida</taxon>
        <taxon>Schistosomatoidea</taxon>
        <taxon>Schistosomatidae</taxon>
        <taxon>Schistosoma</taxon>
    </lineage>
</organism>
<dbReference type="AlphaFoldDB" id="A0AA85AIZ9"/>
<dbReference type="WBParaSite" id="SMRG1_86920.1">
    <property type="protein sequence ID" value="SMRG1_86920.1"/>
    <property type="gene ID" value="SMRG1_86920"/>
</dbReference>
<reference evidence="3" key="1">
    <citation type="submission" date="2023-11" db="UniProtKB">
        <authorList>
            <consortium name="WormBaseParasite"/>
        </authorList>
    </citation>
    <scope>IDENTIFICATION</scope>
</reference>
<evidence type="ECO:0000313" key="3">
    <source>
        <dbReference type="WBParaSite" id="SMRG1_86920.1"/>
    </source>
</evidence>
<feature type="signal peptide" evidence="1">
    <location>
        <begin position="1"/>
        <end position="20"/>
    </location>
</feature>